<dbReference type="InterPro" id="IPR006195">
    <property type="entry name" value="aa-tRNA-synth_II"/>
</dbReference>
<dbReference type="EMBL" id="JBHLZP010000548">
    <property type="protein sequence ID" value="MFB9838638.1"/>
    <property type="molecule type" value="Genomic_DNA"/>
</dbReference>
<keyword evidence="3" id="KW-1185">Reference proteome</keyword>
<name>A0ABV5YVG3_9ACTN</name>
<protein>
    <recommendedName>
        <fullName evidence="1">Aminoacyl-transfer RNA synthetases class-II family profile domain-containing protein</fullName>
    </recommendedName>
</protein>
<proteinExistence type="predicted"/>
<sequence>MTPARTHRIPLDPPVPGVHAEELARRVYFVAEAITAFTLVHGGEEVRAVDVTVRGPADLGELTRKLHFVVANDVLGQRVFAPKVVWRGSAGGDAREVFDELLARGIASEAGDGQVAVGEPVLSLMDHLDAGIRALAVEEFGAREMRYPTLIPTGAMRRSGYFESFPQFLMFASRLHGDVDAYRGFLGALAGGEDPAEGLRAYGGAAEHCLPPTMCFHTYHQLADRPLPEPTLAVTARGKSFRFESRYRRSLERLWDFTIREVVFLGPLPYVVASRQRLMRRVFGLMEDLGLGGRCEVAGDPFFATAGTAERLLSQRLMELKYELRLPLDAGRDVAVGSFNFHERFFGESYGIGLPGDQGAAFTACAGFGLERLAYAFLCRHGLDPARWPTAVREAVAP</sequence>
<accession>A0ABV5YVG3</accession>
<evidence type="ECO:0000313" key="3">
    <source>
        <dbReference type="Proteomes" id="UP001589627"/>
    </source>
</evidence>
<organism evidence="2 3">
    <name type="scientific">Actinoallomurus acaciae</name>
    <dbReference type="NCBI Taxonomy" id="502577"/>
    <lineage>
        <taxon>Bacteria</taxon>
        <taxon>Bacillati</taxon>
        <taxon>Actinomycetota</taxon>
        <taxon>Actinomycetes</taxon>
        <taxon>Streptosporangiales</taxon>
        <taxon>Thermomonosporaceae</taxon>
        <taxon>Actinoallomurus</taxon>
    </lineage>
</organism>
<dbReference type="PROSITE" id="PS50862">
    <property type="entry name" value="AA_TRNA_LIGASE_II"/>
    <property type="match status" value="1"/>
</dbReference>
<dbReference type="RefSeq" id="WP_378211676.1">
    <property type="nucleotide sequence ID" value="NZ_JBHLZP010000548.1"/>
</dbReference>
<dbReference type="SUPFAM" id="SSF55681">
    <property type="entry name" value="Class II aaRS and biotin synthetases"/>
    <property type="match status" value="1"/>
</dbReference>
<dbReference type="InterPro" id="IPR045864">
    <property type="entry name" value="aa-tRNA-synth_II/BPL/LPL"/>
</dbReference>
<feature type="domain" description="Aminoacyl-transfer RNA synthetases class-II family profile" evidence="1">
    <location>
        <begin position="128"/>
        <end position="398"/>
    </location>
</feature>
<comment type="caution">
    <text evidence="2">The sequence shown here is derived from an EMBL/GenBank/DDBJ whole genome shotgun (WGS) entry which is preliminary data.</text>
</comment>
<evidence type="ECO:0000259" key="1">
    <source>
        <dbReference type="PROSITE" id="PS50862"/>
    </source>
</evidence>
<dbReference type="Gene3D" id="3.30.930.10">
    <property type="entry name" value="Bira Bifunctional Protein, Domain 2"/>
    <property type="match status" value="1"/>
</dbReference>
<reference evidence="2 3" key="1">
    <citation type="submission" date="2024-09" db="EMBL/GenBank/DDBJ databases">
        <authorList>
            <person name="Sun Q."/>
            <person name="Mori K."/>
        </authorList>
    </citation>
    <scope>NUCLEOTIDE SEQUENCE [LARGE SCALE GENOMIC DNA]</scope>
    <source>
        <strain evidence="2 3">TBRC 0563</strain>
    </source>
</reference>
<dbReference type="Proteomes" id="UP001589627">
    <property type="component" value="Unassembled WGS sequence"/>
</dbReference>
<gene>
    <name evidence="2" type="ORF">ACFFNX_41470</name>
</gene>
<evidence type="ECO:0000313" key="2">
    <source>
        <dbReference type="EMBL" id="MFB9838638.1"/>
    </source>
</evidence>